<accession>A0A927F4R8</accession>
<evidence type="ECO:0000256" key="2">
    <source>
        <dbReference type="SAM" id="Phobius"/>
    </source>
</evidence>
<dbReference type="EMBL" id="JACXYU010000015">
    <property type="protein sequence ID" value="MBD3934281.1"/>
    <property type="molecule type" value="Genomic_DNA"/>
</dbReference>
<protein>
    <submittedName>
        <fullName evidence="3">Uncharacterized protein</fullName>
    </submittedName>
</protein>
<gene>
    <name evidence="3" type="ORF">IF129_22295</name>
</gene>
<keyword evidence="4" id="KW-1185">Reference proteome</keyword>
<organism evidence="3 4">
    <name type="scientific">Streptomyces chumphonensis</name>
    <dbReference type="NCBI Taxonomy" id="1214925"/>
    <lineage>
        <taxon>Bacteria</taxon>
        <taxon>Bacillati</taxon>
        <taxon>Actinomycetota</taxon>
        <taxon>Actinomycetes</taxon>
        <taxon>Kitasatosporales</taxon>
        <taxon>Streptomycetaceae</taxon>
        <taxon>Streptomyces</taxon>
    </lineage>
</organism>
<evidence type="ECO:0000256" key="1">
    <source>
        <dbReference type="SAM" id="MobiDB-lite"/>
    </source>
</evidence>
<sequence length="651" mass="69073">MNGGPEPGQDRPTPTPTPGPGHPTAPEHPAAVPPKPTTAPSASPPPSRGRWADRRTLLLLGGVGTLVLALVAGFLLLASSSDTDSPTADGKGAEAEVPAHRGPFEEAVEELAVTPGLQYRDTAVAGITERDVTVTASGIQYGSTDGSKSYGRDVLRIDDKTFTRFRDDPAPDPESADGEEGDVPGRWQVGSLGESDLLDDVLDQYRSPPQLAAELFEALQETDTFPDPKDPGPHAAEIGGVPALQADTPAGRLSVTRTPPHRVLALEPYDLREAAERLRERAEQPEKGAPAELPRVTIGPLADGDSDGLEFSPVTGDDVSDLYETLERQAERLGDASDGGIVFTLDGSGDLSCGPSGCSVAQEFDGELTARAKERVTRGEVTAVMSASITIDGRSAGRCTSAPSTFPVKGSAVSGTLKCSAPEAGPVFASVEARYKAKAEADSRRSGGRPVTYRFPYRANTLVDARALAVTEAKALVDRVRQEAKDAKTCATKQPAPQGGGPAPASAAHLSPAERTTALTVVGHWDSSPVAGSPILVPSKGGCLPALREWSSQRFQFGHHTFLLDKKGMEHILKRHHPKYWDGSVKSRQTFLDSRMSVDDVRKAIEQVMRQNREELIKKGAKGVYPLNGTVDGVEYTLGINRGRVGQFYPK</sequence>
<feature type="compositionally biased region" description="Acidic residues" evidence="1">
    <location>
        <begin position="170"/>
        <end position="182"/>
    </location>
</feature>
<reference evidence="3" key="1">
    <citation type="submission" date="2020-09" db="EMBL/GenBank/DDBJ databases">
        <title>Secondary metabolite and genome analysis of marine Streptomyces chumphonensis KK1-2T.</title>
        <authorList>
            <person name="Phongsopitanun W."/>
            <person name="Kanchanasin P."/>
            <person name="Pittayakhajonwut P."/>
            <person name="Suwanborirux K."/>
            <person name="Tanasupawat S."/>
        </authorList>
    </citation>
    <scope>NUCLEOTIDE SEQUENCE</scope>
    <source>
        <strain evidence="3">KK1-2</strain>
    </source>
</reference>
<feature type="region of interest" description="Disordered" evidence="1">
    <location>
        <begin position="1"/>
        <end position="50"/>
    </location>
</feature>
<proteinExistence type="predicted"/>
<feature type="region of interest" description="Disordered" evidence="1">
    <location>
        <begin position="161"/>
        <end position="186"/>
    </location>
</feature>
<feature type="transmembrane region" description="Helical" evidence="2">
    <location>
        <begin position="57"/>
        <end position="78"/>
    </location>
</feature>
<evidence type="ECO:0000313" key="3">
    <source>
        <dbReference type="EMBL" id="MBD3934281.1"/>
    </source>
</evidence>
<comment type="caution">
    <text evidence="3">The sequence shown here is derived from an EMBL/GenBank/DDBJ whole genome shotgun (WGS) entry which is preliminary data.</text>
</comment>
<dbReference type="AlphaFoldDB" id="A0A927F4R8"/>
<feature type="region of interest" description="Disordered" evidence="1">
    <location>
        <begin position="277"/>
        <end position="317"/>
    </location>
</feature>
<dbReference type="Proteomes" id="UP000632289">
    <property type="component" value="Unassembled WGS sequence"/>
</dbReference>
<dbReference type="RefSeq" id="WP_191211580.1">
    <property type="nucleotide sequence ID" value="NZ_BAABKL010000002.1"/>
</dbReference>
<feature type="compositionally biased region" description="Pro residues" evidence="1">
    <location>
        <begin position="31"/>
        <end position="47"/>
    </location>
</feature>
<keyword evidence="2" id="KW-0472">Membrane</keyword>
<keyword evidence="2" id="KW-0812">Transmembrane</keyword>
<name>A0A927F4R8_9ACTN</name>
<feature type="compositionally biased region" description="Basic and acidic residues" evidence="1">
    <location>
        <begin position="277"/>
        <end position="286"/>
    </location>
</feature>
<feature type="compositionally biased region" description="Pro residues" evidence="1">
    <location>
        <begin position="13"/>
        <end position="23"/>
    </location>
</feature>
<feature type="region of interest" description="Disordered" evidence="1">
    <location>
        <begin position="489"/>
        <end position="508"/>
    </location>
</feature>
<keyword evidence="2" id="KW-1133">Transmembrane helix</keyword>
<evidence type="ECO:0000313" key="4">
    <source>
        <dbReference type="Proteomes" id="UP000632289"/>
    </source>
</evidence>